<proteinExistence type="predicted"/>
<dbReference type="OrthoDB" id="6630113at2759"/>
<evidence type="ECO:0000313" key="1">
    <source>
        <dbReference type="EMBL" id="KAF0762535.1"/>
    </source>
</evidence>
<keyword evidence="2" id="KW-1185">Reference proteome</keyword>
<feature type="non-terminal residue" evidence="1">
    <location>
        <position position="1"/>
    </location>
</feature>
<gene>
    <name evidence="1" type="ORF">FWK35_00006182</name>
</gene>
<name>A0A6G0YWR2_APHCR</name>
<dbReference type="Proteomes" id="UP000478052">
    <property type="component" value="Unassembled WGS sequence"/>
</dbReference>
<dbReference type="AlphaFoldDB" id="A0A6G0YWR2"/>
<protein>
    <submittedName>
        <fullName evidence="1">ABC transporter H family member 2</fullName>
    </submittedName>
</protein>
<organism evidence="1 2">
    <name type="scientific">Aphis craccivora</name>
    <name type="common">Cowpea aphid</name>
    <dbReference type="NCBI Taxonomy" id="307492"/>
    <lineage>
        <taxon>Eukaryota</taxon>
        <taxon>Metazoa</taxon>
        <taxon>Ecdysozoa</taxon>
        <taxon>Arthropoda</taxon>
        <taxon>Hexapoda</taxon>
        <taxon>Insecta</taxon>
        <taxon>Pterygota</taxon>
        <taxon>Neoptera</taxon>
        <taxon>Paraneoptera</taxon>
        <taxon>Hemiptera</taxon>
        <taxon>Sternorrhyncha</taxon>
        <taxon>Aphidomorpha</taxon>
        <taxon>Aphidoidea</taxon>
        <taxon>Aphididae</taxon>
        <taxon>Aphidini</taxon>
        <taxon>Aphis</taxon>
        <taxon>Aphis</taxon>
    </lineage>
</organism>
<accession>A0A6G0YWR2</accession>
<reference evidence="1 2" key="1">
    <citation type="submission" date="2019-08" db="EMBL/GenBank/DDBJ databases">
        <title>Whole genome of Aphis craccivora.</title>
        <authorList>
            <person name="Voronova N.V."/>
            <person name="Shulinski R.S."/>
            <person name="Bandarenka Y.V."/>
            <person name="Zhorov D.G."/>
            <person name="Warner D."/>
        </authorList>
    </citation>
    <scope>NUCLEOTIDE SEQUENCE [LARGE SCALE GENOMIC DNA]</scope>
    <source>
        <strain evidence="1">180601</strain>
        <tissue evidence="1">Whole Body</tissue>
    </source>
</reference>
<feature type="non-terminal residue" evidence="1">
    <location>
        <position position="183"/>
    </location>
</feature>
<dbReference type="EMBL" id="VUJU01002121">
    <property type="protein sequence ID" value="KAF0762535.1"/>
    <property type="molecule type" value="Genomic_DNA"/>
</dbReference>
<evidence type="ECO:0000313" key="2">
    <source>
        <dbReference type="Proteomes" id="UP000478052"/>
    </source>
</evidence>
<sequence>LKTRKQNIKKNKKDCKVVDQTINNLENDHIIVHTGNRFHNQMNECFVLLSDCNKLNIGYLINKRKKIKKNIKDSKVQNLSNFENNNAAVHTENKHTRQSNECFSLSTLLNILKNKHILKLFFDTCIQCAFFINGNLKSTLVWEVNTYFVRFVQNFTCFSRRCSIYYNQIISSNNNHYNIFHKK</sequence>
<comment type="caution">
    <text evidence="1">The sequence shown here is derived from an EMBL/GenBank/DDBJ whole genome shotgun (WGS) entry which is preliminary data.</text>
</comment>